<accession>A0ACC2SB62</accession>
<sequence>MIFLFFCSGALGGLAFGISGSVPLSRELQCSQTYMDIQVEGMVDPRCRLKFTNSTFPLPSKLSPHLIRSLHHDNRFTIDRKTSIVSENLKWSGQQSVSEDKGCFEYEQCWFHIYPHKLGWHVSFHRKWIGPTNHTLQHAVDWNSRTLTLTFRGPNQATLLQNQIGFELKLMKKVHGYSWCIFCSPEITKLWRPAIYNHLPVGIFSLTLTPLSQR</sequence>
<reference evidence="1" key="1">
    <citation type="submission" date="2022-04" db="EMBL/GenBank/DDBJ databases">
        <title>Genome of the entomopathogenic fungus Entomophthora muscae.</title>
        <authorList>
            <person name="Elya C."/>
            <person name="Lovett B.R."/>
            <person name="Lee E."/>
            <person name="Macias A.M."/>
            <person name="Hajek A.E."/>
            <person name="De Bivort B.L."/>
            <person name="Kasson M.T."/>
            <person name="De Fine Licht H.H."/>
            <person name="Stajich J.E."/>
        </authorList>
    </citation>
    <scope>NUCLEOTIDE SEQUENCE</scope>
    <source>
        <strain evidence="1">Berkeley</strain>
    </source>
</reference>
<dbReference type="EMBL" id="QTSX02005687">
    <property type="protein sequence ID" value="KAJ9059361.1"/>
    <property type="molecule type" value="Genomic_DNA"/>
</dbReference>
<evidence type="ECO:0000313" key="2">
    <source>
        <dbReference type="Proteomes" id="UP001165960"/>
    </source>
</evidence>
<protein>
    <submittedName>
        <fullName evidence="1">Uncharacterized protein</fullName>
    </submittedName>
</protein>
<keyword evidence="2" id="KW-1185">Reference proteome</keyword>
<evidence type="ECO:0000313" key="1">
    <source>
        <dbReference type="EMBL" id="KAJ9059361.1"/>
    </source>
</evidence>
<comment type="caution">
    <text evidence="1">The sequence shown here is derived from an EMBL/GenBank/DDBJ whole genome shotgun (WGS) entry which is preliminary data.</text>
</comment>
<gene>
    <name evidence="1" type="ORF">DSO57_1003186</name>
</gene>
<proteinExistence type="predicted"/>
<dbReference type="Proteomes" id="UP001165960">
    <property type="component" value="Unassembled WGS sequence"/>
</dbReference>
<organism evidence="1 2">
    <name type="scientific">Entomophthora muscae</name>
    <dbReference type="NCBI Taxonomy" id="34485"/>
    <lineage>
        <taxon>Eukaryota</taxon>
        <taxon>Fungi</taxon>
        <taxon>Fungi incertae sedis</taxon>
        <taxon>Zoopagomycota</taxon>
        <taxon>Entomophthoromycotina</taxon>
        <taxon>Entomophthoromycetes</taxon>
        <taxon>Entomophthorales</taxon>
        <taxon>Entomophthoraceae</taxon>
        <taxon>Entomophthora</taxon>
    </lineage>
</organism>
<name>A0ACC2SB62_9FUNG</name>